<dbReference type="InterPro" id="IPR045927">
    <property type="entry name" value="DUF6346"/>
</dbReference>
<dbReference type="AlphaFoldDB" id="A0A927M4L9"/>
<dbReference type="RefSeq" id="WP_192767437.1">
    <property type="nucleotide sequence ID" value="NZ_JADBEB010000001.1"/>
</dbReference>
<evidence type="ECO:0000313" key="4">
    <source>
        <dbReference type="Proteomes" id="UP000649753"/>
    </source>
</evidence>
<protein>
    <submittedName>
        <fullName evidence="3">Uncharacterized protein</fullName>
    </submittedName>
</protein>
<feature type="transmembrane region" description="Helical" evidence="2">
    <location>
        <begin position="12"/>
        <end position="40"/>
    </location>
</feature>
<gene>
    <name evidence="3" type="ORF">H4W31_003262</name>
</gene>
<feature type="region of interest" description="Disordered" evidence="1">
    <location>
        <begin position="176"/>
        <end position="206"/>
    </location>
</feature>
<evidence type="ECO:0000313" key="3">
    <source>
        <dbReference type="EMBL" id="MBE1487624.1"/>
    </source>
</evidence>
<keyword evidence="4" id="KW-1185">Reference proteome</keyword>
<reference evidence="3" key="1">
    <citation type="submission" date="2020-10" db="EMBL/GenBank/DDBJ databases">
        <title>Sequencing the genomes of 1000 actinobacteria strains.</title>
        <authorList>
            <person name="Klenk H.-P."/>
        </authorList>
    </citation>
    <scope>NUCLEOTIDE SEQUENCE</scope>
    <source>
        <strain evidence="3">DSM 46832</strain>
    </source>
</reference>
<proteinExistence type="predicted"/>
<evidence type="ECO:0000256" key="2">
    <source>
        <dbReference type="SAM" id="Phobius"/>
    </source>
</evidence>
<sequence length="307" mass="32938">MSWKGDPVDGVVLYVKTMVACLFFAVGVLAVTLLVALSLATVESLYSGDMVTRPGYRATGAAEVLGCEEVGPITTHGFGMWWNCTMVVELVDGRSVRTTVDASVVTPEDRGMAVDVVEFCRHPQHQECTYTRPGNLALTLGTGIVQIVKIAIVVCGVGLSVVALFAGLLGGKLPRRSKTRGGGKIAPDEEKSRDAEREAGANSSMRNIPPGFAELIINFDYPRTGAQVIYETTAPTVRIDGASPRGESSWEECRVLVAAGKRKCEVWVPFEALRFGYISRNVKVAEGTRVSLQYQAPRTPGAPGSLE</sequence>
<keyword evidence="2" id="KW-1133">Transmembrane helix</keyword>
<name>A0A927M4L9_9ACTN</name>
<dbReference type="Proteomes" id="UP000649753">
    <property type="component" value="Unassembled WGS sequence"/>
</dbReference>
<keyword evidence="2" id="KW-0812">Transmembrane</keyword>
<comment type="caution">
    <text evidence="3">The sequence shown here is derived from an EMBL/GenBank/DDBJ whole genome shotgun (WGS) entry which is preliminary data.</text>
</comment>
<keyword evidence="2" id="KW-0472">Membrane</keyword>
<feature type="compositionally biased region" description="Basic and acidic residues" evidence="1">
    <location>
        <begin position="186"/>
        <end position="199"/>
    </location>
</feature>
<evidence type="ECO:0000256" key="1">
    <source>
        <dbReference type="SAM" id="MobiDB-lite"/>
    </source>
</evidence>
<dbReference type="Pfam" id="PF19873">
    <property type="entry name" value="DUF6346"/>
    <property type="match status" value="1"/>
</dbReference>
<accession>A0A927M4L9</accession>
<feature type="transmembrane region" description="Helical" evidence="2">
    <location>
        <begin position="147"/>
        <end position="170"/>
    </location>
</feature>
<dbReference type="EMBL" id="JADBEB010000001">
    <property type="protein sequence ID" value="MBE1487624.1"/>
    <property type="molecule type" value="Genomic_DNA"/>
</dbReference>
<organism evidence="3 4">
    <name type="scientific">Plantactinospora soyae</name>
    <dbReference type="NCBI Taxonomy" id="1544732"/>
    <lineage>
        <taxon>Bacteria</taxon>
        <taxon>Bacillati</taxon>
        <taxon>Actinomycetota</taxon>
        <taxon>Actinomycetes</taxon>
        <taxon>Micromonosporales</taxon>
        <taxon>Micromonosporaceae</taxon>
        <taxon>Plantactinospora</taxon>
    </lineage>
</organism>